<organism evidence="1 2">
    <name type="scientific">Lactobacillus apis</name>
    <dbReference type="NCBI Taxonomy" id="303541"/>
    <lineage>
        <taxon>Bacteria</taxon>
        <taxon>Bacillati</taxon>
        <taxon>Bacillota</taxon>
        <taxon>Bacilli</taxon>
        <taxon>Lactobacillales</taxon>
        <taxon>Lactobacillaceae</taxon>
        <taxon>Lactobacillus</taxon>
    </lineage>
</organism>
<dbReference type="HOGENOM" id="CLU_072554_0_0_9"/>
<dbReference type="Pfam" id="PF17312">
    <property type="entry name" value="Helveticin_J"/>
    <property type="match status" value="1"/>
</dbReference>
<dbReference type="GO" id="GO:0042742">
    <property type="term" value="P:defense response to bacterium"/>
    <property type="evidence" value="ECO:0007669"/>
    <property type="project" value="InterPro"/>
</dbReference>
<evidence type="ECO:0000313" key="1">
    <source>
        <dbReference type="EMBL" id="KJY62151.1"/>
    </source>
</evidence>
<evidence type="ECO:0000313" key="2">
    <source>
        <dbReference type="Proteomes" id="UP000033682"/>
    </source>
</evidence>
<dbReference type="EMBL" id="JXLG01000003">
    <property type="protein sequence ID" value="KJY62151.1"/>
    <property type="molecule type" value="Genomic_DNA"/>
</dbReference>
<dbReference type="AlphaFoldDB" id="A0A0F4LX70"/>
<sequence length="345" mass="38821">MSLNRGIPKAHNIQIELISDLDDWDGVTGSVDRDLRQVVVQKTYVGKNHAYALQQVGGATFVYRGRKGRNVSFKKSWPTLRIVQKVAGHTQTFESAGRKKQWFVGVKPNDMNQQQGWSSWSSQIARLKLPRLRSITNLKGVPCLTNLNHAGEKFGIGCPSDQFARVELAVSSDREAALIAYGDNDHNGYFALYHLNELNDALDQVKEPNKTVDVTQLNCLDAFMIPNLSGGTGQVGSLQGFALNHYFDQSGKEQNDLYISSQPASDKVGHDRKIVKIPWRESNPLNWEMADLTEQPALEIPGYYTELEGLQLIGNNEVYLTVAYHQQFLTKNPTKINKLYRIAWE</sequence>
<dbReference type="InterPro" id="IPR035280">
    <property type="entry name" value="Helveticin_J"/>
</dbReference>
<dbReference type="STRING" id="303541.JF72_01320"/>
<accession>A0A0F4LX70</accession>
<dbReference type="PATRIC" id="fig|303541.3.peg.275"/>
<protein>
    <submittedName>
        <fullName evidence="1">Bacteriocin helveticin-J</fullName>
    </submittedName>
</protein>
<comment type="caution">
    <text evidence="1">The sequence shown here is derived from an EMBL/GenBank/DDBJ whole genome shotgun (WGS) entry which is preliminary data.</text>
</comment>
<reference evidence="1 2" key="1">
    <citation type="submission" date="2015-01" db="EMBL/GenBank/DDBJ databases">
        <title>Comparative genomics of the lactic acid bacteria isolated from the honey bee gut.</title>
        <authorList>
            <person name="Ellegaard K.M."/>
            <person name="Tamarit D."/>
            <person name="Javelind E."/>
            <person name="Olofsson T."/>
            <person name="Andersson S.G."/>
            <person name="Vasquez A."/>
        </authorList>
    </citation>
    <scope>NUCLEOTIDE SEQUENCE [LARGE SCALE GENOMIC DNA]</scope>
    <source>
        <strain evidence="1 2">Hma11</strain>
    </source>
</reference>
<dbReference type="Proteomes" id="UP000033682">
    <property type="component" value="Unassembled WGS sequence"/>
</dbReference>
<name>A0A0F4LX70_9LACO</name>
<gene>
    <name evidence="1" type="ORF">JF72_01320</name>
</gene>
<keyword evidence="2" id="KW-1185">Reference proteome</keyword>
<dbReference type="RefSeq" id="WP_046305902.1">
    <property type="nucleotide sequence ID" value="NZ_KQ033999.1"/>
</dbReference>
<proteinExistence type="predicted"/>